<comment type="similarity">
    <text evidence="1">Belongs to the site-specific recombinase resolvase family.</text>
</comment>
<dbReference type="PROSITE" id="PS00398">
    <property type="entry name" value="RECOMBINASES_2"/>
    <property type="match status" value="1"/>
</dbReference>
<keyword evidence="8" id="KW-1185">Reference proteome</keyword>
<evidence type="ECO:0000256" key="5">
    <source>
        <dbReference type="PROSITE-ProRule" id="PRU10137"/>
    </source>
</evidence>
<protein>
    <submittedName>
        <fullName evidence="7">Recombinase family protein</fullName>
    </submittedName>
</protein>
<evidence type="ECO:0000256" key="2">
    <source>
        <dbReference type="ARBA" id="ARBA00022908"/>
    </source>
</evidence>
<evidence type="ECO:0000259" key="6">
    <source>
        <dbReference type="PROSITE" id="PS51736"/>
    </source>
</evidence>
<keyword evidence="3" id="KW-0238">DNA-binding</keyword>
<dbReference type="SUPFAM" id="SSF46689">
    <property type="entry name" value="Homeodomain-like"/>
    <property type="match status" value="1"/>
</dbReference>
<accession>A0ABW5RI40</accession>
<evidence type="ECO:0000313" key="7">
    <source>
        <dbReference type="EMBL" id="MFD2674159.1"/>
    </source>
</evidence>
<keyword evidence="4" id="KW-0233">DNA recombination</keyword>
<dbReference type="PROSITE" id="PS00397">
    <property type="entry name" value="RECOMBINASES_1"/>
    <property type="match status" value="1"/>
</dbReference>
<dbReference type="Proteomes" id="UP001597453">
    <property type="component" value="Unassembled WGS sequence"/>
</dbReference>
<proteinExistence type="inferred from homology"/>
<dbReference type="Pfam" id="PF00239">
    <property type="entry name" value="Resolvase"/>
    <property type="match status" value="1"/>
</dbReference>
<dbReference type="EMBL" id="JBHUNF010000001">
    <property type="protein sequence ID" value="MFD2674159.1"/>
    <property type="molecule type" value="Genomic_DNA"/>
</dbReference>
<name>A0ABW5RI40_9MICO</name>
<evidence type="ECO:0000313" key="8">
    <source>
        <dbReference type="Proteomes" id="UP001597453"/>
    </source>
</evidence>
<dbReference type="SUPFAM" id="SSF53041">
    <property type="entry name" value="Resolvase-like"/>
    <property type="match status" value="1"/>
</dbReference>
<dbReference type="Gene3D" id="1.10.10.60">
    <property type="entry name" value="Homeodomain-like"/>
    <property type="match status" value="1"/>
</dbReference>
<dbReference type="CDD" id="cd03768">
    <property type="entry name" value="SR_ResInv"/>
    <property type="match status" value="1"/>
</dbReference>
<feature type="domain" description="Resolvase/invertase-type recombinase catalytic" evidence="6">
    <location>
        <begin position="2"/>
        <end position="137"/>
    </location>
</feature>
<dbReference type="Pfam" id="PF13936">
    <property type="entry name" value="HTH_38"/>
    <property type="match status" value="1"/>
</dbReference>
<dbReference type="InterPro" id="IPR050639">
    <property type="entry name" value="SSR_resolvase"/>
</dbReference>
<keyword evidence="2" id="KW-0229">DNA integration</keyword>
<dbReference type="InterPro" id="IPR006118">
    <property type="entry name" value="Recombinase_CS"/>
</dbReference>
<dbReference type="CDD" id="cd00569">
    <property type="entry name" value="HTH_Hin_like"/>
    <property type="match status" value="1"/>
</dbReference>
<dbReference type="SMART" id="SM00857">
    <property type="entry name" value="Resolvase"/>
    <property type="match status" value="1"/>
</dbReference>
<dbReference type="PANTHER" id="PTHR30461">
    <property type="entry name" value="DNA-INVERTASE FROM LAMBDOID PROPHAGE"/>
    <property type="match status" value="1"/>
</dbReference>
<dbReference type="InterPro" id="IPR009057">
    <property type="entry name" value="Homeodomain-like_sf"/>
</dbReference>
<dbReference type="InterPro" id="IPR006119">
    <property type="entry name" value="Resolv_N"/>
</dbReference>
<gene>
    <name evidence="7" type="ORF">ACFSUQ_02440</name>
</gene>
<dbReference type="PANTHER" id="PTHR30461:SF2">
    <property type="entry name" value="SERINE RECOMBINASE PINE-RELATED"/>
    <property type="match status" value="1"/>
</dbReference>
<feature type="active site" description="O-(5'-phospho-DNA)-serine intermediate" evidence="5">
    <location>
        <position position="10"/>
    </location>
</feature>
<dbReference type="Gene3D" id="3.40.50.1390">
    <property type="entry name" value="Resolvase, N-terminal catalytic domain"/>
    <property type="match status" value="1"/>
</dbReference>
<sequence>MALIGYARVSTREQDPAAQVAELKAAGSVRVFVDAGESGRRHDRPAWQACLDYLRAGDTLLVRRLDRIAGSEVMAIEVLSSLDRQGINIRSLTEPEIDTTTPMGRALFGIVAVFAQLRVDTIRENTMRGLAHARAEGRIGGRPTVLTPERKLAAEAMREEGASLTAIAKAIGVSRSTVSRHLS</sequence>
<reference evidence="8" key="1">
    <citation type="journal article" date="2019" name="Int. J. Syst. Evol. Microbiol.">
        <title>The Global Catalogue of Microorganisms (GCM) 10K type strain sequencing project: providing services to taxonomists for standard genome sequencing and annotation.</title>
        <authorList>
            <consortium name="The Broad Institute Genomics Platform"/>
            <consortium name="The Broad Institute Genome Sequencing Center for Infectious Disease"/>
            <person name="Wu L."/>
            <person name="Ma J."/>
        </authorList>
    </citation>
    <scope>NUCLEOTIDE SEQUENCE [LARGE SCALE GENOMIC DNA]</scope>
    <source>
        <strain evidence="8">TISTR 1511</strain>
    </source>
</reference>
<evidence type="ECO:0000256" key="1">
    <source>
        <dbReference type="ARBA" id="ARBA00009913"/>
    </source>
</evidence>
<dbReference type="InterPro" id="IPR025246">
    <property type="entry name" value="IS30-like_HTH"/>
</dbReference>
<dbReference type="InterPro" id="IPR036162">
    <property type="entry name" value="Resolvase-like_N_sf"/>
</dbReference>
<evidence type="ECO:0000256" key="4">
    <source>
        <dbReference type="ARBA" id="ARBA00023172"/>
    </source>
</evidence>
<comment type="caution">
    <text evidence="7">The sequence shown here is derived from an EMBL/GenBank/DDBJ whole genome shotgun (WGS) entry which is preliminary data.</text>
</comment>
<dbReference type="PROSITE" id="PS51736">
    <property type="entry name" value="RECOMBINASES_3"/>
    <property type="match status" value="1"/>
</dbReference>
<organism evidence="7 8">
    <name type="scientific">Gulosibacter bifidus</name>
    <dbReference type="NCBI Taxonomy" id="272239"/>
    <lineage>
        <taxon>Bacteria</taxon>
        <taxon>Bacillati</taxon>
        <taxon>Actinomycetota</taxon>
        <taxon>Actinomycetes</taxon>
        <taxon>Micrococcales</taxon>
        <taxon>Microbacteriaceae</taxon>
        <taxon>Gulosibacter</taxon>
    </lineage>
</organism>
<dbReference type="RefSeq" id="WP_245610602.1">
    <property type="nucleotide sequence ID" value="NZ_JBHUNF010000001.1"/>
</dbReference>
<evidence type="ECO:0000256" key="3">
    <source>
        <dbReference type="ARBA" id="ARBA00023125"/>
    </source>
</evidence>